<comment type="catalytic activity">
    <reaction evidence="6">
        <text>alpha-D-glucosamine 1-phosphate + acetyl-CoA = N-acetyl-alpha-D-glucosamine 1-phosphate + CoA + H(+)</text>
        <dbReference type="Rhea" id="RHEA:13725"/>
        <dbReference type="ChEBI" id="CHEBI:15378"/>
        <dbReference type="ChEBI" id="CHEBI:57287"/>
        <dbReference type="ChEBI" id="CHEBI:57288"/>
        <dbReference type="ChEBI" id="CHEBI:57776"/>
        <dbReference type="ChEBI" id="CHEBI:58516"/>
        <dbReference type="EC" id="2.3.1.157"/>
    </reaction>
</comment>
<evidence type="ECO:0000256" key="3">
    <source>
        <dbReference type="ARBA" id="ARBA00022679"/>
    </source>
</evidence>
<evidence type="ECO:0000256" key="7">
    <source>
        <dbReference type="ARBA" id="ARBA00048493"/>
    </source>
</evidence>
<comment type="catalytic activity">
    <reaction evidence="7">
        <text>N-acetyl-alpha-D-glucosamine 1-phosphate + UTP + H(+) = UDP-N-acetyl-alpha-D-glucosamine + diphosphate</text>
        <dbReference type="Rhea" id="RHEA:13509"/>
        <dbReference type="ChEBI" id="CHEBI:15378"/>
        <dbReference type="ChEBI" id="CHEBI:33019"/>
        <dbReference type="ChEBI" id="CHEBI:46398"/>
        <dbReference type="ChEBI" id="CHEBI:57705"/>
        <dbReference type="ChEBI" id="CHEBI:57776"/>
        <dbReference type="EC" id="2.7.7.23"/>
    </reaction>
</comment>
<evidence type="ECO:0000313" key="11">
    <source>
        <dbReference type="Proteomes" id="UP000231466"/>
    </source>
</evidence>
<dbReference type="InterPro" id="IPR029044">
    <property type="entry name" value="Nucleotide-diphossugar_trans"/>
</dbReference>
<evidence type="ECO:0000259" key="9">
    <source>
        <dbReference type="Pfam" id="PF12804"/>
    </source>
</evidence>
<dbReference type="InterPro" id="IPR025877">
    <property type="entry name" value="MobA-like_NTP_Trfase"/>
</dbReference>
<keyword evidence="5" id="KW-0012">Acyltransferase</keyword>
<sequence length="249" mass="28047">MKTRIVVMAAGKGTRMNSDIVKVLTPLRGKPVILHLLESVEKSKIDSRPIVIVGYQAEEVKKVLGDKYEYVLQKEQLGTGHAVICTQGAVDKSVDNVIVLNGDVPLTKPETIKRLKESHESNDSPITIATGKVENYEDWRKSFYSFGRIVRNINGDIDAIIEKKDASEEQLKIMEINPALYCFNTSWLWENLKKLNKNNAAEEYYLTDLIHIAIENGEMINSINIDPLECVGVNTLEDLHLAENLIKKI</sequence>
<dbReference type="InterPro" id="IPR050065">
    <property type="entry name" value="GlmU-like"/>
</dbReference>
<comment type="caution">
    <text evidence="10">The sequence shown here is derived from an EMBL/GenBank/DDBJ whole genome shotgun (WGS) entry which is preliminary data.</text>
</comment>
<dbReference type="GO" id="GO:0019134">
    <property type="term" value="F:glucosamine-1-phosphate N-acetyltransferase activity"/>
    <property type="evidence" value="ECO:0007669"/>
    <property type="project" value="UniProtKB-EC"/>
</dbReference>
<proteinExistence type="inferred from homology"/>
<dbReference type="SUPFAM" id="SSF53448">
    <property type="entry name" value="Nucleotide-diphospho-sugar transferases"/>
    <property type="match status" value="1"/>
</dbReference>
<name>A0A2H0VIC0_9BACT</name>
<keyword evidence="3" id="KW-0808">Transferase</keyword>
<dbReference type="Pfam" id="PF12804">
    <property type="entry name" value="NTP_transf_3"/>
    <property type="match status" value="1"/>
</dbReference>
<dbReference type="Gene3D" id="3.90.550.10">
    <property type="entry name" value="Spore Coat Polysaccharide Biosynthesis Protein SpsA, Chain A"/>
    <property type="match status" value="1"/>
</dbReference>
<reference evidence="11" key="1">
    <citation type="submission" date="2017-09" db="EMBL/GenBank/DDBJ databases">
        <title>Depth-based differentiation of microbial function through sediment-hosted aquifers and enrichment of novel symbionts in the deep terrestrial subsurface.</title>
        <authorList>
            <person name="Probst A.J."/>
            <person name="Ladd B."/>
            <person name="Jarett J.K."/>
            <person name="Geller-Mcgrath D.E."/>
            <person name="Sieber C.M.K."/>
            <person name="Emerson J.B."/>
            <person name="Anantharaman K."/>
            <person name="Thomas B.C."/>
            <person name="Malmstrom R."/>
            <person name="Stieglmeier M."/>
            <person name="Klingl A."/>
            <person name="Woyke T."/>
            <person name="Ryan C.M."/>
            <person name="Banfield J.F."/>
        </authorList>
    </citation>
    <scope>NUCLEOTIDE SEQUENCE [LARGE SCALE GENOMIC DNA]</scope>
</reference>
<comment type="similarity">
    <text evidence="2">In the N-terminal section; belongs to the N-acetylglucosamine-1-phosphate uridyltransferase family.</text>
</comment>
<comment type="function">
    <text evidence="8">Catalyzes the last two sequential reactions in the de novo biosynthetic pathway for UDP-N-acetylglucosamine (UDP-GlcNAc). The C-terminal domain catalyzes the transfer of acetyl group from acetyl coenzyme A to glucosamine-1-phosphate (GlcN-1-P) to produce N-acetylglucosamine-1-phosphate (GlcNAc-1-P), which is converted into UDP-GlcNAc by the transfer of uridine 5-monophosphate (from uridine 5-triphosphate), a reaction catalyzed by the N-terminal domain.</text>
</comment>
<dbReference type="PANTHER" id="PTHR43584:SF3">
    <property type="entry name" value="BIFUNCTIONAL PROTEIN GLMU"/>
    <property type="match status" value="1"/>
</dbReference>
<organism evidence="10 11">
    <name type="scientific">Candidatus Colwellbacteria bacterium CG10_big_fil_rev_8_21_14_0_10_42_22</name>
    <dbReference type="NCBI Taxonomy" id="1974540"/>
    <lineage>
        <taxon>Bacteria</taxon>
        <taxon>Candidatus Colwelliibacteriota</taxon>
    </lineage>
</organism>
<gene>
    <name evidence="10" type="ORF">COT89_01310</name>
</gene>
<evidence type="ECO:0000256" key="2">
    <source>
        <dbReference type="ARBA" id="ARBA00007947"/>
    </source>
</evidence>
<evidence type="ECO:0000256" key="5">
    <source>
        <dbReference type="ARBA" id="ARBA00023315"/>
    </source>
</evidence>
<keyword evidence="4" id="KW-0548">Nucleotidyltransferase</keyword>
<dbReference type="Proteomes" id="UP000231466">
    <property type="component" value="Unassembled WGS sequence"/>
</dbReference>
<evidence type="ECO:0000313" key="10">
    <source>
        <dbReference type="EMBL" id="PIR98060.1"/>
    </source>
</evidence>
<evidence type="ECO:0000256" key="8">
    <source>
        <dbReference type="ARBA" id="ARBA00049628"/>
    </source>
</evidence>
<evidence type="ECO:0000256" key="4">
    <source>
        <dbReference type="ARBA" id="ARBA00022695"/>
    </source>
</evidence>
<feature type="domain" description="MobA-like NTP transferase" evidence="9">
    <location>
        <begin position="6"/>
        <end position="179"/>
    </location>
</feature>
<protein>
    <recommendedName>
        <fullName evidence="9">MobA-like NTP transferase domain-containing protein</fullName>
    </recommendedName>
</protein>
<dbReference type="EMBL" id="PFAH01000005">
    <property type="protein sequence ID" value="PIR98060.1"/>
    <property type="molecule type" value="Genomic_DNA"/>
</dbReference>
<dbReference type="CDD" id="cd02540">
    <property type="entry name" value="GT2_GlmU_N_bac"/>
    <property type="match status" value="1"/>
</dbReference>
<comment type="similarity">
    <text evidence="1">In the C-terminal section; belongs to the transferase hexapeptide repeat family.</text>
</comment>
<dbReference type="GO" id="GO:0003977">
    <property type="term" value="F:UDP-N-acetylglucosamine diphosphorylase activity"/>
    <property type="evidence" value="ECO:0007669"/>
    <property type="project" value="UniProtKB-EC"/>
</dbReference>
<evidence type="ECO:0000256" key="1">
    <source>
        <dbReference type="ARBA" id="ARBA00007707"/>
    </source>
</evidence>
<dbReference type="AlphaFoldDB" id="A0A2H0VIC0"/>
<evidence type="ECO:0000256" key="6">
    <source>
        <dbReference type="ARBA" id="ARBA00048247"/>
    </source>
</evidence>
<dbReference type="PANTHER" id="PTHR43584">
    <property type="entry name" value="NUCLEOTIDYL TRANSFERASE"/>
    <property type="match status" value="1"/>
</dbReference>
<accession>A0A2H0VIC0</accession>